<evidence type="ECO:0000313" key="3">
    <source>
        <dbReference type="Proteomes" id="UP001595713"/>
    </source>
</evidence>
<dbReference type="InterPro" id="IPR010718">
    <property type="entry name" value="DUF1294"/>
</dbReference>
<keyword evidence="1" id="KW-0472">Membrane</keyword>
<name>A0ABV7SXL5_9SPHN</name>
<accession>A0ABV7SXL5</accession>
<evidence type="ECO:0000313" key="2">
    <source>
        <dbReference type="EMBL" id="MFC3581046.1"/>
    </source>
</evidence>
<dbReference type="Proteomes" id="UP001595713">
    <property type="component" value="Unassembled WGS sequence"/>
</dbReference>
<proteinExistence type="predicted"/>
<dbReference type="RefSeq" id="WP_380816977.1">
    <property type="nucleotide sequence ID" value="NZ_JANQBK010000006.1"/>
</dbReference>
<protein>
    <submittedName>
        <fullName evidence="2">DUF1294 domain-containing protein</fullName>
    </submittedName>
</protein>
<feature type="transmembrane region" description="Helical" evidence="1">
    <location>
        <begin position="64"/>
        <end position="82"/>
    </location>
</feature>
<dbReference type="Pfam" id="PF06961">
    <property type="entry name" value="DUF1294"/>
    <property type="match status" value="1"/>
</dbReference>
<keyword evidence="1" id="KW-1133">Transmembrane helix</keyword>
<sequence length="83" mass="9250">MLINAAEIVAFSADKPRAIAGEWRVAESNLLLLALAGGTPGAYWARQRFRHKTRKQPFSMQLDLIAMLQVGIIAGLGFFFIFR</sequence>
<organism evidence="2 3">
    <name type="scientific">Sphingomonas hylomeconis</name>
    <dbReference type="NCBI Taxonomy" id="1395958"/>
    <lineage>
        <taxon>Bacteria</taxon>
        <taxon>Pseudomonadati</taxon>
        <taxon>Pseudomonadota</taxon>
        <taxon>Alphaproteobacteria</taxon>
        <taxon>Sphingomonadales</taxon>
        <taxon>Sphingomonadaceae</taxon>
        <taxon>Sphingomonas</taxon>
    </lineage>
</organism>
<comment type="caution">
    <text evidence="2">The sequence shown here is derived from an EMBL/GenBank/DDBJ whole genome shotgun (WGS) entry which is preliminary data.</text>
</comment>
<keyword evidence="1" id="KW-0812">Transmembrane</keyword>
<evidence type="ECO:0000256" key="1">
    <source>
        <dbReference type="SAM" id="Phobius"/>
    </source>
</evidence>
<feature type="transmembrane region" description="Helical" evidence="1">
    <location>
        <begin position="25"/>
        <end position="44"/>
    </location>
</feature>
<reference evidence="3" key="1">
    <citation type="journal article" date="2019" name="Int. J. Syst. Evol. Microbiol.">
        <title>The Global Catalogue of Microorganisms (GCM) 10K type strain sequencing project: providing services to taxonomists for standard genome sequencing and annotation.</title>
        <authorList>
            <consortium name="The Broad Institute Genomics Platform"/>
            <consortium name="The Broad Institute Genome Sequencing Center for Infectious Disease"/>
            <person name="Wu L."/>
            <person name="Ma J."/>
        </authorList>
    </citation>
    <scope>NUCLEOTIDE SEQUENCE [LARGE SCALE GENOMIC DNA]</scope>
    <source>
        <strain evidence="3">KCTC 42739</strain>
    </source>
</reference>
<keyword evidence="3" id="KW-1185">Reference proteome</keyword>
<gene>
    <name evidence="2" type="ORF">ACFONA_12815</name>
</gene>
<dbReference type="EMBL" id="JBHRXP010000007">
    <property type="protein sequence ID" value="MFC3581046.1"/>
    <property type="molecule type" value="Genomic_DNA"/>
</dbReference>